<name>A0A061B2C1_RHOTO</name>
<dbReference type="Gene3D" id="3.80.10.10">
    <property type="entry name" value="Ribonuclease Inhibitor"/>
    <property type="match status" value="1"/>
</dbReference>
<dbReference type="InterPro" id="IPR032675">
    <property type="entry name" value="LRR_dom_sf"/>
</dbReference>
<proteinExistence type="predicted"/>
<reference evidence="1" key="1">
    <citation type="journal article" date="2014" name="Genome Announc.">
        <title>Draft genome sequence of Rhodosporidium toruloides CECT1137, an oleaginous yeast of biotechnological interest.</title>
        <authorList>
            <person name="Morin N."/>
            <person name="Calcas X."/>
            <person name="Devillers H."/>
            <person name="Durrens P."/>
            <person name="Sherman D.J."/>
            <person name="Nicaud J.-M."/>
            <person name="Neuveglise C."/>
        </authorList>
    </citation>
    <scope>NUCLEOTIDE SEQUENCE</scope>
    <source>
        <strain evidence="1">CECT1137</strain>
    </source>
</reference>
<dbReference type="SUPFAM" id="SSF52047">
    <property type="entry name" value="RNI-like"/>
    <property type="match status" value="1"/>
</dbReference>
<accession>A0A061B2C1</accession>
<dbReference type="AlphaFoldDB" id="A0A061B2C1"/>
<protein>
    <submittedName>
        <fullName evidence="1">RHTO0S08e03312g1_1</fullName>
    </submittedName>
</protein>
<dbReference type="Gene3D" id="1.20.1280.50">
    <property type="match status" value="1"/>
</dbReference>
<sequence length="426" mass="48099">MALLSLAQTLPPELLTQIFGWLIEGSQKRNAMDRSVGGLVKFPISSCSDDIRTVALVCRKWRSPAQRALFRFIDFSCSDLDKLAAVVTQKSNLAAEVHAVCAGLVGEMGTDYFPKSRSRQYKTEGETACRILAACGNIKHVDLRGFMRELHMRLLGILDSLDLESLTLSQGWWLWNETWRARLWFPSPNDITVLAQKPSLRILDLRLWTDPARHGTTLPPRPINPTSFVTALSLALHDATLALRMLHEVADTLVILEIFLMCRSQDDGTTSVLATLRKLERLVLKGVYLTSYEWLAPALPHLPVLRHLACDVMMGVVALQSPPPSLTHLACIFLPLQRPHVPLRAMVRAAGMQTSRLQYKSVSINIAHEGWDQDAFELLQELTKLLKIRGVELEIPSRFVEEERNARRYLWFSWCAPPLLSGSDWY</sequence>
<organism evidence="1">
    <name type="scientific">Rhodotorula toruloides</name>
    <name type="common">Yeast</name>
    <name type="synonym">Rhodosporidium toruloides</name>
    <dbReference type="NCBI Taxonomy" id="5286"/>
    <lineage>
        <taxon>Eukaryota</taxon>
        <taxon>Fungi</taxon>
        <taxon>Dikarya</taxon>
        <taxon>Basidiomycota</taxon>
        <taxon>Pucciniomycotina</taxon>
        <taxon>Microbotryomycetes</taxon>
        <taxon>Sporidiobolales</taxon>
        <taxon>Sporidiobolaceae</taxon>
        <taxon>Rhodotorula</taxon>
    </lineage>
</organism>
<gene>
    <name evidence="1" type="ORF">RHTO0S_08e03312g</name>
</gene>
<dbReference type="OrthoDB" id="3023040at2759"/>
<dbReference type="EMBL" id="LK052943">
    <property type="protein sequence ID" value="CDR43596.1"/>
    <property type="molecule type" value="Genomic_DNA"/>
</dbReference>
<evidence type="ECO:0000313" key="1">
    <source>
        <dbReference type="EMBL" id="CDR43596.1"/>
    </source>
</evidence>